<dbReference type="InterPro" id="IPR001810">
    <property type="entry name" value="F-box_dom"/>
</dbReference>
<dbReference type="EMBL" id="KL197723">
    <property type="protein sequence ID" value="KDQ56129.1"/>
    <property type="molecule type" value="Genomic_DNA"/>
</dbReference>
<dbReference type="Pfam" id="PF00646">
    <property type="entry name" value="F-box"/>
    <property type="match status" value="1"/>
</dbReference>
<dbReference type="InterPro" id="IPR036047">
    <property type="entry name" value="F-box-like_dom_sf"/>
</dbReference>
<dbReference type="OrthoDB" id="2745718at2759"/>
<protein>
    <recommendedName>
        <fullName evidence="1">F-box domain-containing protein</fullName>
    </recommendedName>
</protein>
<dbReference type="Proteomes" id="UP000027265">
    <property type="component" value="Unassembled WGS sequence"/>
</dbReference>
<evidence type="ECO:0000313" key="2">
    <source>
        <dbReference type="EMBL" id="KDQ56129.1"/>
    </source>
</evidence>
<accession>A0A067PMW5</accession>
<dbReference type="HOGENOM" id="CLU_154018_0_0_1"/>
<dbReference type="SUPFAM" id="SSF81383">
    <property type="entry name" value="F-box domain"/>
    <property type="match status" value="1"/>
</dbReference>
<dbReference type="AlphaFoldDB" id="A0A067PMW5"/>
<dbReference type="InParanoid" id="A0A067PMW5"/>
<organism evidence="2 3">
    <name type="scientific">Jaapia argillacea MUCL 33604</name>
    <dbReference type="NCBI Taxonomy" id="933084"/>
    <lineage>
        <taxon>Eukaryota</taxon>
        <taxon>Fungi</taxon>
        <taxon>Dikarya</taxon>
        <taxon>Basidiomycota</taxon>
        <taxon>Agaricomycotina</taxon>
        <taxon>Agaricomycetes</taxon>
        <taxon>Agaricomycetidae</taxon>
        <taxon>Jaapiales</taxon>
        <taxon>Jaapiaceae</taxon>
        <taxon>Jaapia</taxon>
    </lineage>
</organism>
<proteinExistence type="predicted"/>
<feature type="domain" description="F-box" evidence="1">
    <location>
        <begin position="10"/>
        <end position="49"/>
    </location>
</feature>
<evidence type="ECO:0000313" key="3">
    <source>
        <dbReference type="Proteomes" id="UP000027265"/>
    </source>
</evidence>
<gene>
    <name evidence="2" type="ORF">JAAARDRAFT_59536</name>
</gene>
<name>A0A067PMW5_9AGAM</name>
<reference evidence="3" key="1">
    <citation type="journal article" date="2014" name="Proc. Natl. Acad. Sci. U.S.A.">
        <title>Extensive sampling of basidiomycete genomes demonstrates inadequacy of the white-rot/brown-rot paradigm for wood decay fungi.</title>
        <authorList>
            <person name="Riley R."/>
            <person name="Salamov A.A."/>
            <person name="Brown D.W."/>
            <person name="Nagy L.G."/>
            <person name="Floudas D."/>
            <person name="Held B.W."/>
            <person name="Levasseur A."/>
            <person name="Lombard V."/>
            <person name="Morin E."/>
            <person name="Otillar R."/>
            <person name="Lindquist E.A."/>
            <person name="Sun H."/>
            <person name="LaButti K.M."/>
            <person name="Schmutz J."/>
            <person name="Jabbour D."/>
            <person name="Luo H."/>
            <person name="Baker S.E."/>
            <person name="Pisabarro A.G."/>
            <person name="Walton J.D."/>
            <person name="Blanchette R.A."/>
            <person name="Henrissat B."/>
            <person name="Martin F."/>
            <person name="Cullen D."/>
            <person name="Hibbett D.S."/>
            <person name="Grigoriev I.V."/>
        </authorList>
    </citation>
    <scope>NUCLEOTIDE SEQUENCE [LARGE SCALE GENOMIC DNA]</scope>
    <source>
        <strain evidence="3">MUCL 33604</strain>
    </source>
</reference>
<dbReference type="STRING" id="933084.A0A067PMW5"/>
<sequence length="138" mass="15790">MKSDNLNRFKCLPTELIISVSSELDFRNVLTCRTISRYIKSIIDNAPLLQYKIELAIARMSDGPNITMTISERRTRLRNYQEAWANLQWKAEELFSTAEGDLWELSGGVWALASGSEHLLSPIAQRVAWNRLEKVDCS</sequence>
<evidence type="ECO:0000259" key="1">
    <source>
        <dbReference type="Pfam" id="PF00646"/>
    </source>
</evidence>
<dbReference type="Gene3D" id="1.20.1280.50">
    <property type="match status" value="1"/>
</dbReference>
<keyword evidence="3" id="KW-1185">Reference proteome</keyword>